<evidence type="ECO:0000313" key="9">
    <source>
        <dbReference type="Proteomes" id="UP001057375"/>
    </source>
</evidence>
<dbReference type="Gene3D" id="3.30.1370.210">
    <property type="match status" value="1"/>
</dbReference>
<keyword evidence="1 5" id="KW-0479">Metal-binding</keyword>
<reference evidence="8" key="1">
    <citation type="submission" date="2022-03" db="EMBL/GenBank/DDBJ databases">
        <title>Draft genome sequence of Aduncisulcus paluster, a free-living microaerophilic Fornicata.</title>
        <authorList>
            <person name="Yuyama I."/>
            <person name="Kume K."/>
            <person name="Tamura T."/>
            <person name="Inagaki Y."/>
            <person name="Hashimoto T."/>
        </authorList>
    </citation>
    <scope>NUCLEOTIDE SEQUENCE</scope>
    <source>
        <strain evidence="8">NY0171</strain>
    </source>
</reference>
<feature type="zinc finger region" description="C3H1-type" evidence="5">
    <location>
        <begin position="10"/>
        <end position="39"/>
    </location>
</feature>
<dbReference type="Pfam" id="PF22628">
    <property type="entry name" value="zf-CCCH_10"/>
    <property type="match status" value="1"/>
</dbReference>
<accession>A0ABQ5K6U4</accession>
<evidence type="ECO:0000313" key="8">
    <source>
        <dbReference type="EMBL" id="GKT27122.1"/>
    </source>
</evidence>
<evidence type="ECO:0000256" key="1">
    <source>
        <dbReference type="ARBA" id="ARBA00022723"/>
    </source>
</evidence>
<comment type="caution">
    <text evidence="8">The sequence shown here is derived from an EMBL/GenBank/DDBJ whole genome shotgun (WGS) entry which is preliminary data.</text>
</comment>
<proteinExistence type="predicted"/>
<dbReference type="Proteomes" id="UP001057375">
    <property type="component" value="Unassembled WGS sequence"/>
</dbReference>
<evidence type="ECO:0000256" key="2">
    <source>
        <dbReference type="ARBA" id="ARBA00022737"/>
    </source>
</evidence>
<gene>
    <name evidence="8" type="ORF">ADUPG1_013626</name>
</gene>
<keyword evidence="9" id="KW-1185">Reference proteome</keyword>
<organism evidence="8 9">
    <name type="scientific">Aduncisulcus paluster</name>
    <dbReference type="NCBI Taxonomy" id="2918883"/>
    <lineage>
        <taxon>Eukaryota</taxon>
        <taxon>Metamonada</taxon>
        <taxon>Carpediemonas-like organisms</taxon>
        <taxon>Aduncisulcus</taxon>
    </lineage>
</organism>
<evidence type="ECO:0000256" key="3">
    <source>
        <dbReference type="ARBA" id="ARBA00022771"/>
    </source>
</evidence>
<feature type="region of interest" description="Disordered" evidence="6">
    <location>
        <begin position="136"/>
        <end position="329"/>
    </location>
</feature>
<keyword evidence="2" id="KW-0677">Repeat</keyword>
<feature type="domain" description="C3H1-type" evidence="7">
    <location>
        <begin position="59"/>
        <end position="85"/>
    </location>
</feature>
<dbReference type="InterPro" id="IPR000571">
    <property type="entry name" value="Znf_CCCH"/>
</dbReference>
<evidence type="ECO:0000256" key="6">
    <source>
        <dbReference type="SAM" id="MobiDB-lite"/>
    </source>
</evidence>
<feature type="compositionally biased region" description="Polar residues" evidence="6">
    <location>
        <begin position="178"/>
        <end position="194"/>
    </location>
</feature>
<dbReference type="InterPro" id="IPR054429">
    <property type="entry name" value="Znf-CCCH_Muscleblind-like"/>
</dbReference>
<feature type="compositionally biased region" description="Low complexity" evidence="6">
    <location>
        <begin position="163"/>
        <end position="177"/>
    </location>
</feature>
<evidence type="ECO:0000259" key="7">
    <source>
        <dbReference type="PROSITE" id="PS50103"/>
    </source>
</evidence>
<dbReference type="SMART" id="SM00356">
    <property type="entry name" value="ZnF_C3H1"/>
    <property type="match status" value="2"/>
</dbReference>
<feature type="compositionally biased region" description="Low complexity" evidence="6">
    <location>
        <begin position="274"/>
        <end position="305"/>
    </location>
</feature>
<name>A0ABQ5K6U4_9EUKA</name>
<feature type="domain" description="C3H1-type" evidence="7">
    <location>
        <begin position="10"/>
        <end position="39"/>
    </location>
</feature>
<protein>
    <recommendedName>
        <fullName evidence="7">C3H1-type domain-containing protein</fullName>
    </recommendedName>
</protein>
<dbReference type="PANTHER" id="PTHR12675">
    <property type="entry name" value="MUSCLEBLIND-LIKE PROTEIN"/>
    <property type="match status" value="1"/>
</dbReference>
<feature type="zinc finger region" description="C3H1-type" evidence="5">
    <location>
        <begin position="59"/>
        <end position="85"/>
    </location>
</feature>
<keyword evidence="4 5" id="KW-0862">Zinc</keyword>
<dbReference type="EMBL" id="BQXS01012705">
    <property type="protein sequence ID" value="GKT27122.1"/>
    <property type="molecule type" value="Genomic_DNA"/>
</dbReference>
<feature type="compositionally biased region" description="Low complexity" evidence="6">
    <location>
        <begin position="224"/>
        <end position="259"/>
    </location>
</feature>
<keyword evidence="3 5" id="KW-0863">Zinc-finger</keyword>
<dbReference type="PROSITE" id="PS50103">
    <property type="entry name" value="ZF_C3H1"/>
    <property type="match status" value="2"/>
</dbReference>
<sequence length="329" mass="36054">MEDLSIKEPTSESPICRDFLRGVCNPTTRPHCKFHHPSAHELVMFHDFYSNVFRAMGSGSSFELCRDFLRGKCKRAHCKFYHPPPYIMKASPMPFAISNALSSHPQQSQQDLFILVQDQQKRIKELEYRLASVQSMPSMGHGSIPHPPGPTYPSHHQMPPFSGQPSSSMYHSSSFPSIHQQGYSTDPHISSGSAGTPPPPQHHHHHPAGPQDHGYAPMAPPQRSYSSFNVTGSSSSSSSISHGSLPPLSSSSSIPIVSSQVPHTFGGAPHRYRPYSPSHLSPSSHRMSPTHMSPHSSSYSFHSSHGQGHMQPPIGSSPSSFRSIGDGMQ</sequence>
<evidence type="ECO:0000256" key="4">
    <source>
        <dbReference type="ARBA" id="ARBA00022833"/>
    </source>
</evidence>
<evidence type="ECO:0000256" key="5">
    <source>
        <dbReference type="PROSITE-ProRule" id="PRU00723"/>
    </source>
</evidence>
<dbReference type="PANTHER" id="PTHR12675:SF12">
    <property type="entry name" value="PROTEIN MUSCLEBLIND"/>
    <property type="match status" value="1"/>
</dbReference>